<dbReference type="PANTHER" id="PTHR48207:SF3">
    <property type="entry name" value="SUCCINATE--HYDROXYMETHYLGLUTARATE COA-TRANSFERASE"/>
    <property type="match status" value="1"/>
</dbReference>
<dbReference type="KEGG" id="ati:AL072_30800"/>
<dbReference type="InterPro" id="IPR050483">
    <property type="entry name" value="CoA-transferase_III_domain"/>
</dbReference>
<evidence type="ECO:0000313" key="2">
    <source>
        <dbReference type="EMBL" id="ALG75301.1"/>
    </source>
</evidence>
<dbReference type="EMBL" id="CP012406">
    <property type="protein sequence ID" value="ALG75301.1"/>
    <property type="molecule type" value="Genomic_DNA"/>
</dbReference>
<evidence type="ECO:0000313" key="3">
    <source>
        <dbReference type="Proteomes" id="UP000069935"/>
    </source>
</evidence>
<dbReference type="AlphaFoldDB" id="A0AAC8W586"/>
<organism evidence="2 3">
    <name type="scientific">Azospirillum thiophilum</name>
    <dbReference type="NCBI Taxonomy" id="528244"/>
    <lineage>
        <taxon>Bacteria</taxon>
        <taxon>Pseudomonadati</taxon>
        <taxon>Pseudomonadota</taxon>
        <taxon>Alphaproteobacteria</taxon>
        <taxon>Rhodospirillales</taxon>
        <taxon>Azospirillaceae</taxon>
        <taxon>Azospirillum</taxon>
    </lineage>
</organism>
<dbReference type="InterPro" id="IPR044855">
    <property type="entry name" value="CoA-Trfase_III_dom3_sf"/>
</dbReference>
<gene>
    <name evidence="2" type="ORF">AL072_30800</name>
</gene>
<proteinExistence type="predicted"/>
<protein>
    <submittedName>
        <fullName evidence="2">CoA-transferase</fullName>
    </submittedName>
</protein>
<dbReference type="SUPFAM" id="SSF89796">
    <property type="entry name" value="CoA-transferase family III (CaiB/BaiF)"/>
    <property type="match status" value="1"/>
</dbReference>
<dbReference type="Gene3D" id="3.30.1540.10">
    <property type="entry name" value="formyl-coa transferase, domain 3"/>
    <property type="match status" value="1"/>
</dbReference>
<evidence type="ECO:0000256" key="1">
    <source>
        <dbReference type="ARBA" id="ARBA00022679"/>
    </source>
</evidence>
<name>A0AAC8W586_9PROT</name>
<dbReference type="PANTHER" id="PTHR48207">
    <property type="entry name" value="SUCCINATE--HYDROXYMETHYLGLUTARATE COA-TRANSFERASE"/>
    <property type="match status" value="1"/>
</dbReference>
<sequence>MPEAPTPTPTPTPTLPLAGIRVVEFSHMVMGPSCGMILGDLGADVIKVEPVGGDKTRALPGAAAGFFRTFNRNKTSLAVDLNDPEGLAAVHRLVDTADVVLENFRPGMMARYGLDHASLAVKNPRIICLSLKGFLPGPYEKRTALDEVVQMMAGLAYMTGPTGRPLRAGSSVNDIMGGMFGVIGILAALRIRDATGRGQEIQSGLFETCVLLSAQHMQQFAVTGEAPPPFPERIAAFSIYDTFEVKDGEQIFLGAVSDMQWRTFCTAFGFDDLLADPRLDGNTRRCLARDWMLPEIRRRLAAYSKAEIADLFERNGLPYAPINRPEELFDDPHLTASGGLVPIVTETGGETRVPLLPLMLDGRRLGPRMALPPVGAQSAALLAELGYSAADIDRLAAAGVIAAPAAGQDAEAERLAS</sequence>
<dbReference type="GO" id="GO:0008410">
    <property type="term" value="F:CoA-transferase activity"/>
    <property type="evidence" value="ECO:0007669"/>
    <property type="project" value="TreeGrafter"/>
</dbReference>
<dbReference type="InterPro" id="IPR003673">
    <property type="entry name" value="CoA-Trfase_fam_III"/>
</dbReference>
<dbReference type="RefSeq" id="WP_045584774.1">
    <property type="nucleotide sequence ID" value="NZ_CP012406.1"/>
</dbReference>
<accession>A0AAC8W586</accession>
<reference evidence="2 3" key="2">
    <citation type="journal article" date="2016" name="Genome Announc.">
        <title>Complete Genome Sequence of a Strain of Azospirillum thiophilum Isolated from a Sulfide Spring.</title>
        <authorList>
            <person name="Fomenkov A."/>
            <person name="Vincze T."/>
            <person name="Grabovich M."/>
            <person name="Anton B.P."/>
            <person name="Dubinina G."/>
            <person name="Orlova M."/>
            <person name="Belousova E."/>
            <person name="Roberts R.J."/>
        </authorList>
    </citation>
    <scope>NUCLEOTIDE SEQUENCE [LARGE SCALE GENOMIC DNA]</scope>
    <source>
        <strain evidence="2 3">BV-S</strain>
    </source>
</reference>
<dbReference type="Proteomes" id="UP000069935">
    <property type="component" value="Chromosome 6"/>
</dbReference>
<keyword evidence="1" id="KW-0808">Transferase</keyword>
<dbReference type="Pfam" id="PF02515">
    <property type="entry name" value="CoA_transf_3"/>
    <property type="match status" value="1"/>
</dbReference>
<keyword evidence="3" id="KW-1185">Reference proteome</keyword>
<dbReference type="InterPro" id="IPR023606">
    <property type="entry name" value="CoA-Trfase_III_dom_1_sf"/>
</dbReference>
<dbReference type="Gene3D" id="3.40.50.10540">
    <property type="entry name" value="Crotonobetainyl-coa:carnitine coa-transferase, domain 1"/>
    <property type="match status" value="1"/>
</dbReference>
<reference evidence="3" key="1">
    <citation type="submission" date="2015-08" db="EMBL/GenBank/DDBJ databases">
        <title>Complete Genome Sequence of Azospirillum thiophilum BV-S.</title>
        <authorList>
            <person name="Fomenkov A."/>
            <person name="Vincze T."/>
            <person name="Grabovich M."/>
            <person name="Dubinina G."/>
            <person name="Orlova M."/>
            <person name="Belousova E."/>
            <person name="Roberts R.J."/>
        </authorList>
    </citation>
    <scope>NUCLEOTIDE SEQUENCE [LARGE SCALE GENOMIC DNA]</scope>
    <source>
        <strain evidence="3">BV-S</strain>
    </source>
</reference>